<proteinExistence type="predicted"/>
<reference evidence="1 2" key="1">
    <citation type="journal article" date="2019" name="Nat. Ecol. Evol.">
        <title>Megaphylogeny resolves global patterns of mushroom evolution.</title>
        <authorList>
            <person name="Varga T."/>
            <person name="Krizsan K."/>
            <person name="Foldi C."/>
            <person name="Dima B."/>
            <person name="Sanchez-Garcia M."/>
            <person name="Sanchez-Ramirez S."/>
            <person name="Szollosi G.J."/>
            <person name="Szarkandi J.G."/>
            <person name="Papp V."/>
            <person name="Albert L."/>
            <person name="Andreopoulos W."/>
            <person name="Angelini C."/>
            <person name="Antonin V."/>
            <person name="Barry K.W."/>
            <person name="Bougher N.L."/>
            <person name="Buchanan P."/>
            <person name="Buyck B."/>
            <person name="Bense V."/>
            <person name="Catcheside P."/>
            <person name="Chovatia M."/>
            <person name="Cooper J."/>
            <person name="Damon W."/>
            <person name="Desjardin D."/>
            <person name="Finy P."/>
            <person name="Geml J."/>
            <person name="Haridas S."/>
            <person name="Hughes K."/>
            <person name="Justo A."/>
            <person name="Karasinski D."/>
            <person name="Kautmanova I."/>
            <person name="Kiss B."/>
            <person name="Kocsube S."/>
            <person name="Kotiranta H."/>
            <person name="LaButti K.M."/>
            <person name="Lechner B.E."/>
            <person name="Liimatainen K."/>
            <person name="Lipzen A."/>
            <person name="Lukacs Z."/>
            <person name="Mihaltcheva S."/>
            <person name="Morgado L.N."/>
            <person name="Niskanen T."/>
            <person name="Noordeloos M.E."/>
            <person name="Ohm R.A."/>
            <person name="Ortiz-Santana B."/>
            <person name="Ovrebo C."/>
            <person name="Racz N."/>
            <person name="Riley R."/>
            <person name="Savchenko A."/>
            <person name="Shiryaev A."/>
            <person name="Soop K."/>
            <person name="Spirin V."/>
            <person name="Szebenyi C."/>
            <person name="Tomsovsky M."/>
            <person name="Tulloss R.E."/>
            <person name="Uehling J."/>
            <person name="Grigoriev I.V."/>
            <person name="Vagvolgyi C."/>
            <person name="Papp T."/>
            <person name="Martin F.M."/>
            <person name="Miettinen O."/>
            <person name="Hibbett D.S."/>
            <person name="Nagy L.G."/>
        </authorList>
    </citation>
    <scope>NUCLEOTIDE SEQUENCE [LARGE SCALE GENOMIC DNA]</scope>
    <source>
        <strain evidence="1 2">FP101781</strain>
    </source>
</reference>
<organism evidence="1 2">
    <name type="scientific">Coprinellus micaceus</name>
    <name type="common">Glistening ink-cap mushroom</name>
    <name type="synonym">Coprinus micaceus</name>
    <dbReference type="NCBI Taxonomy" id="71717"/>
    <lineage>
        <taxon>Eukaryota</taxon>
        <taxon>Fungi</taxon>
        <taxon>Dikarya</taxon>
        <taxon>Basidiomycota</taxon>
        <taxon>Agaricomycotina</taxon>
        <taxon>Agaricomycetes</taxon>
        <taxon>Agaricomycetidae</taxon>
        <taxon>Agaricales</taxon>
        <taxon>Agaricineae</taxon>
        <taxon>Psathyrellaceae</taxon>
        <taxon>Coprinellus</taxon>
    </lineage>
</organism>
<comment type="caution">
    <text evidence="1">The sequence shown here is derived from an EMBL/GenBank/DDBJ whole genome shotgun (WGS) entry which is preliminary data.</text>
</comment>
<dbReference type="EMBL" id="QPFP01000043">
    <property type="protein sequence ID" value="TEB27016.1"/>
    <property type="molecule type" value="Genomic_DNA"/>
</dbReference>
<dbReference type="Gene3D" id="3.80.10.10">
    <property type="entry name" value="Ribonuclease Inhibitor"/>
    <property type="match status" value="1"/>
</dbReference>
<dbReference type="STRING" id="71717.A0A4Y7SYS0"/>
<dbReference type="AlphaFoldDB" id="A0A4Y7SYS0"/>
<dbReference type="OrthoDB" id="3010402at2759"/>
<evidence type="ECO:0000313" key="1">
    <source>
        <dbReference type="EMBL" id="TEB27016.1"/>
    </source>
</evidence>
<dbReference type="InterPro" id="IPR032675">
    <property type="entry name" value="LRR_dom_sf"/>
</dbReference>
<protein>
    <submittedName>
        <fullName evidence="1">Uncharacterized protein</fullName>
    </submittedName>
</protein>
<sequence length="462" mass="52328">MPLHMLSAGECTVVRLPAEVILHIFQYFVGESVHEPDTGGYTERRKRPTVLSHTCSWWRALSLSSPSLWTNVVIDNDSGLWFSYLERSRPLLAQLTIIANKGIGPKNPEFSESSEDLCRIRSITLLVYSEEDEAAEMLRPFDIDSERESLPSLVSLDFRGRLGHTTHSAFRLFPKPLKTLESISLTGICPKCVPNRETLRTLEIRRTWSRVLISPQMLRDIFASSPLLETLILGPVESHHWGDSDEEPITAPSLKNLILALPSTVRWTPPIDDESPVDDLIAPNLEYLEVACPTLEGIDRLRTLILQRAGQDSERLSLTLMISGLSSQSHLECFERVKHYLPIHIRSSLNLQLYESSPLCPDAAHYQELEEGVRELQSFVLHFSTESRSDMRHLAGVPIEMRRLPSRRGFIPVVVHTATDDDGSLTRMEVNTRWPYFDTAAVKRLTHESGEAHYFGDVDEIS</sequence>
<dbReference type="Proteomes" id="UP000298030">
    <property type="component" value="Unassembled WGS sequence"/>
</dbReference>
<accession>A0A4Y7SYS0</accession>
<evidence type="ECO:0000313" key="2">
    <source>
        <dbReference type="Proteomes" id="UP000298030"/>
    </source>
</evidence>
<gene>
    <name evidence="1" type="ORF">FA13DRAFT_1736802</name>
</gene>
<keyword evidence="2" id="KW-1185">Reference proteome</keyword>
<name>A0A4Y7SYS0_COPMI</name>